<proteinExistence type="predicted"/>
<keyword evidence="3" id="KW-1185">Reference proteome</keyword>
<evidence type="ECO:0000313" key="2">
    <source>
        <dbReference type="EMBL" id="GCE16977.1"/>
    </source>
</evidence>
<gene>
    <name evidence="2" type="ORF">KDK_07770</name>
</gene>
<accession>A0A402ACZ3</accession>
<dbReference type="Proteomes" id="UP000287188">
    <property type="component" value="Unassembled WGS sequence"/>
</dbReference>
<feature type="region of interest" description="Disordered" evidence="1">
    <location>
        <begin position="65"/>
        <end position="96"/>
    </location>
</feature>
<evidence type="ECO:0000256" key="1">
    <source>
        <dbReference type="SAM" id="MobiDB-lite"/>
    </source>
</evidence>
<protein>
    <submittedName>
        <fullName evidence="2">Uncharacterized protein</fullName>
    </submittedName>
</protein>
<evidence type="ECO:0000313" key="3">
    <source>
        <dbReference type="Proteomes" id="UP000287188"/>
    </source>
</evidence>
<organism evidence="2 3">
    <name type="scientific">Dictyobacter kobayashii</name>
    <dbReference type="NCBI Taxonomy" id="2014872"/>
    <lineage>
        <taxon>Bacteria</taxon>
        <taxon>Bacillati</taxon>
        <taxon>Chloroflexota</taxon>
        <taxon>Ktedonobacteria</taxon>
        <taxon>Ktedonobacterales</taxon>
        <taxon>Dictyobacteraceae</taxon>
        <taxon>Dictyobacter</taxon>
    </lineage>
</organism>
<feature type="compositionally biased region" description="Low complexity" evidence="1">
    <location>
        <begin position="85"/>
        <end position="96"/>
    </location>
</feature>
<dbReference type="EMBL" id="BIFS01000001">
    <property type="protein sequence ID" value="GCE16977.1"/>
    <property type="molecule type" value="Genomic_DNA"/>
</dbReference>
<sequence length="96" mass="10627">MWQILGSLPGRSCHHSPDLPSLSLGLSNPDFQLALDTFVEKPTHFSPVLAIRSWINPISEPDVKFIEPAEPTNENEDKEAPIEQPTPDTVTPKDTP</sequence>
<name>A0A402ACZ3_9CHLR</name>
<comment type="caution">
    <text evidence="2">The sequence shown here is derived from an EMBL/GenBank/DDBJ whole genome shotgun (WGS) entry which is preliminary data.</text>
</comment>
<reference evidence="3" key="1">
    <citation type="submission" date="2018-12" db="EMBL/GenBank/DDBJ databases">
        <title>Tengunoibacter tsumagoiensis gen. nov., sp. nov., Dictyobacter kobayashii sp. nov., D. alpinus sp. nov., and D. joshuensis sp. nov. and description of Dictyobacteraceae fam. nov. within the order Ktedonobacterales isolated from Tengu-no-mugimeshi.</title>
        <authorList>
            <person name="Wang C.M."/>
            <person name="Zheng Y."/>
            <person name="Sakai Y."/>
            <person name="Toyoda A."/>
            <person name="Minakuchi Y."/>
            <person name="Abe K."/>
            <person name="Yokota A."/>
            <person name="Yabe S."/>
        </authorList>
    </citation>
    <scope>NUCLEOTIDE SEQUENCE [LARGE SCALE GENOMIC DNA]</scope>
    <source>
        <strain evidence="3">Uno11</strain>
    </source>
</reference>
<dbReference type="AlphaFoldDB" id="A0A402ACZ3"/>
<dbReference type="RefSeq" id="WP_126548752.1">
    <property type="nucleotide sequence ID" value="NZ_BIFS01000001.1"/>
</dbReference>